<gene>
    <name evidence="9" type="ORF">BCR43DRAFT_486337</name>
</gene>
<dbReference type="Proteomes" id="UP000242180">
    <property type="component" value="Unassembled WGS sequence"/>
</dbReference>
<dbReference type="GO" id="GO:0031261">
    <property type="term" value="C:DNA replication preinitiation complex"/>
    <property type="evidence" value="ECO:0007669"/>
    <property type="project" value="TreeGrafter"/>
</dbReference>
<keyword evidence="3" id="KW-0235">DNA replication</keyword>
<accession>A0A1X2HNZ7</accession>
<protein>
    <submittedName>
        <fullName evidence="9">Origin recognition complex subunit 3 N-terminus-domain-containing protein</fullName>
    </submittedName>
</protein>
<dbReference type="PANTHER" id="PTHR12748">
    <property type="entry name" value="ORIGIN RECOGNITION COMPLEX SUBUNIT 3"/>
    <property type="match status" value="1"/>
</dbReference>
<dbReference type="InParanoid" id="A0A1X2HNZ7"/>
<dbReference type="InterPro" id="IPR020795">
    <property type="entry name" value="ORC3"/>
</dbReference>
<feature type="domain" description="Origin recognition complex subunit 3 N-terminal" evidence="7">
    <location>
        <begin position="9"/>
        <end position="398"/>
    </location>
</feature>
<dbReference type="InterPro" id="IPR045667">
    <property type="entry name" value="ORC3_N"/>
</dbReference>
<dbReference type="OMA" id="YCLMEHY"/>
<evidence type="ECO:0000256" key="1">
    <source>
        <dbReference type="ARBA" id="ARBA00004123"/>
    </source>
</evidence>
<dbReference type="PANTHER" id="PTHR12748:SF0">
    <property type="entry name" value="ORIGIN RECOGNITION COMPLEX SUBUNIT 3"/>
    <property type="match status" value="1"/>
</dbReference>
<reference evidence="9 10" key="1">
    <citation type="submission" date="2016-07" db="EMBL/GenBank/DDBJ databases">
        <title>Pervasive Adenine N6-methylation of Active Genes in Fungi.</title>
        <authorList>
            <consortium name="DOE Joint Genome Institute"/>
            <person name="Mondo S.J."/>
            <person name="Dannebaum R.O."/>
            <person name="Kuo R.C."/>
            <person name="Labutti K."/>
            <person name="Haridas S."/>
            <person name="Kuo A."/>
            <person name="Salamov A."/>
            <person name="Ahrendt S.R."/>
            <person name="Lipzen A."/>
            <person name="Sullivan W."/>
            <person name="Andreopoulos W.B."/>
            <person name="Clum A."/>
            <person name="Lindquist E."/>
            <person name="Daum C."/>
            <person name="Ramamoorthy G.K."/>
            <person name="Gryganskyi A."/>
            <person name="Culley D."/>
            <person name="Magnuson J.K."/>
            <person name="James T.Y."/>
            <person name="O'Malley M.A."/>
            <person name="Stajich J.E."/>
            <person name="Spatafora J.W."/>
            <person name="Visel A."/>
            <person name="Grigoriev I.V."/>
        </authorList>
    </citation>
    <scope>NUCLEOTIDE SEQUENCE [LARGE SCALE GENOMIC DNA]</scope>
    <source>
        <strain evidence="9 10">NRRL 2496</strain>
    </source>
</reference>
<name>A0A1X2HNZ7_SYNRA</name>
<dbReference type="GO" id="GO:0005664">
    <property type="term" value="C:nuclear origin of replication recognition complex"/>
    <property type="evidence" value="ECO:0007669"/>
    <property type="project" value="InterPro"/>
</dbReference>
<dbReference type="GO" id="GO:0005656">
    <property type="term" value="C:nuclear pre-replicative complex"/>
    <property type="evidence" value="ECO:0007669"/>
    <property type="project" value="TreeGrafter"/>
</dbReference>
<feature type="region of interest" description="Disordered" evidence="6">
    <location>
        <begin position="24"/>
        <end position="55"/>
    </location>
</feature>
<dbReference type="GO" id="GO:0006270">
    <property type="term" value="P:DNA replication initiation"/>
    <property type="evidence" value="ECO:0007669"/>
    <property type="project" value="TreeGrafter"/>
</dbReference>
<evidence type="ECO:0000256" key="3">
    <source>
        <dbReference type="ARBA" id="ARBA00022705"/>
    </source>
</evidence>
<feature type="compositionally biased region" description="Basic and acidic residues" evidence="6">
    <location>
        <begin position="41"/>
        <end position="52"/>
    </location>
</feature>
<sequence>MLTEIEHDPFHSISEGCFLVLPQKRQNSRSQGTRKRKRSEKKAEALLKRPNDSSDLNTKGFQQLFDADESPDLVMLREMGFRSAWTRLDTLINDVLYDMNRMILLDIGKFVDSAHEKEASSDGLISLPYHEIPTALVFAGINTPDHDTQFSHIARSLVEPPSSETGRSSENYVALLQSKDCSNIRIMMKNMLEQFLAFGDDHTQSDHEDDEMDVDDELRIMPEKPKKPQAYKLGTTTTLKAARLANYDMQIIEGWYEHVSRKRLQKPNLIVILQDLESFDSHVLQDFITICSDYRSRIPITFIIGIATSSEIMHQSLSKSTISLLRIEKFWLEQSDVWFNRVLEKIFIESSDTLKFGLRPYKFLLDHFYLFDFSMNKVTASLKYALMHHYYANPLSIFSPCLQSTLDENRLTLQEWHAAGLLHHHVTVLRMQPSFRKHVDQLVESEPETALKLLQDDAYLLTEAMPHFLVGLKQYQREFEYGLALLDCLHPHLPPNTTKRKTKRMLLLASLESSEGLHADALVTLPAKAIRSLEPHALEALFDDVRALASSTRYASVTGDTVTRLETWRKRLRALVEEDAASSERLRKKLKELGGLDLANVSQTSKRQTETTIKAQASALDHLKQIGEEKTKVAMEVSDWLLETFRHCLRSYTKVPLSELNYYTTAKLHEKCFAAQPRATIQTGLSQPWHYLSCECCAGDLHQQQGASIQPTTQDSCILYKLYLECGRMINLYDWFVAFGCIIEREKRPKGRCLEENEVQARFVRSVAELQYMGFIRPTQRKTDHVLRLSWTNV</sequence>
<dbReference type="STRING" id="13706.A0A1X2HNZ7"/>
<evidence type="ECO:0000259" key="7">
    <source>
        <dbReference type="Pfam" id="PF07034"/>
    </source>
</evidence>
<evidence type="ECO:0000256" key="6">
    <source>
        <dbReference type="SAM" id="MobiDB-lite"/>
    </source>
</evidence>
<evidence type="ECO:0000256" key="5">
    <source>
        <dbReference type="ARBA" id="ARBA00023242"/>
    </source>
</evidence>
<dbReference type="FunCoup" id="A0A1X2HNZ7">
    <property type="interactions" value="412"/>
</dbReference>
<evidence type="ECO:0000259" key="8">
    <source>
        <dbReference type="Pfam" id="PF18137"/>
    </source>
</evidence>
<feature type="domain" description="Origin recognition complex subunit 3 winged helix C-terminal" evidence="8">
    <location>
        <begin position="678"/>
        <end position="791"/>
    </location>
</feature>
<evidence type="ECO:0000313" key="9">
    <source>
        <dbReference type="EMBL" id="ORZ01077.1"/>
    </source>
</evidence>
<comment type="caution">
    <text evidence="9">The sequence shown here is derived from an EMBL/GenBank/DDBJ whole genome shotgun (WGS) entry which is preliminary data.</text>
</comment>
<proteinExistence type="inferred from homology"/>
<dbReference type="Pfam" id="PF18137">
    <property type="entry name" value="WHD_ORC"/>
    <property type="match status" value="1"/>
</dbReference>
<dbReference type="EMBL" id="MCGN01000002">
    <property type="protein sequence ID" value="ORZ01077.1"/>
    <property type="molecule type" value="Genomic_DNA"/>
</dbReference>
<dbReference type="InterPro" id="IPR040855">
    <property type="entry name" value="ORC_WH_C"/>
</dbReference>
<evidence type="ECO:0000256" key="4">
    <source>
        <dbReference type="ARBA" id="ARBA00023125"/>
    </source>
</evidence>
<comment type="subcellular location">
    <subcellularLocation>
        <location evidence="1">Nucleus</location>
    </subcellularLocation>
</comment>
<comment type="similarity">
    <text evidence="2">Belongs to the ORC3 family.</text>
</comment>
<evidence type="ECO:0000313" key="10">
    <source>
        <dbReference type="Proteomes" id="UP000242180"/>
    </source>
</evidence>
<dbReference type="CDD" id="cd20704">
    <property type="entry name" value="Orc3"/>
    <property type="match status" value="2"/>
</dbReference>
<keyword evidence="5" id="KW-0539">Nucleus</keyword>
<keyword evidence="10" id="KW-1185">Reference proteome</keyword>
<organism evidence="9 10">
    <name type="scientific">Syncephalastrum racemosum</name>
    <name type="common">Filamentous fungus</name>
    <dbReference type="NCBI Taxonomy" id="13706"/>
    <lineage>
        <taxon>Eukaryota</taxon>
        <taxon>Fungi</taxon>
        <taxon>Fungi incertae sedis</taxon>
        <taxon>Mucoromycota</taxon>
        <taxon>Mucoromycotina</taxon>
        <taxon>Mucoromycetes</taxon>
        <taxon>Mucorales</taxon>
        <taxon>Syncephalastraceae</taxon>
        <taxon>Syncephalastrum</taxon>
    </lineage>
</organism>
<dbReference type="AlphaFoldDB" id="A0A1X2HNZ7"/>
<keyword evidence="4" id="KW-0238">DNA-binding</keyword>
<dbReference type="Pfam" id="PF07034">
    <property type="entry name" value="ORC3_N"/>
    <property type="match status" value="1"/>
</dbReference>
<evidence type="ECO:0000256" key="2">
    <source>
        <dbReference type="ARBA" id="ARBA00010977"/>
    </source>
</evidence>
<dbReference type="OrthoDB" id="10265211at2759"/>
<dbReference type="GO" id="GO:0003688">
    <property type="term" value="F:DNA replication origin binding"/>
    <property type="evidence" value="ECO:0007669"/>
    <property type="project" value="TreeGrafter"/>
</dbReference>